<feature type="region of interest" description="Disordered" evidence="1">
    <location>
        <begin position="178"/>
        <end position="213"/>
    </location>
</feature>
<accession>A0A6L2L0W5</accession>
<dbReference type="EMBL" id="BKCJ010003406">
    <property type="protein sequence ID" value="GEU54899.1"/>
    <property type="molecule type" value="Genomic_DNA"/>
</dbReference>
<name>A0A6L2L0W5_TANCI</name>
<organism evidence="2">
    <name type="scientific">Tanacetum cinerariifolium</name>
    <name type="common">Dalmatian daisy</name>
    <name type="synonym">Chrysanthemum cinerariifolium</name>
    <dbReference type="NCBI Taxonomy" id="118510"/>
    <lineage>
        <taxon>Eukaryota</taxon>
        <taxon>Viridiplantae</taxon>
        <taxon>Streptophyta</taxon>
        <taxon>Embryophyta</taxon>
        <taxon>Tracheophyta</taxon>
        <taxon>Spermatophyta</taxon>
        <taxon>Magnoliopsida</taxon>
        <taxon>eudicotyledons</taxon>
        <taxon>Gunneridae</taxon>
        <taxon>Pentapetalae</taxon>
        <taxon>asterids</taxon>
        <taxon>campanulids</taxon>
        <taxon>Asterales</taxon>
        <taxon>Asteraceae</taxon>
        <taxon>Asteroideae</taxon>
        <taxon>Anthemideae</taxon>
        <taxon>Anthemidinae</taxon>
        <taxon>Tanacetum</taxon>
    </lineage>
</organism>
<evidence type="ECO:0000256" key="1">
    <source>
        <dbReference type="SAM" id="MobiDB-lite"/>
    </source>
</evidence>
<reference evidence="2" key="1">
    <citation type="journal article" date="2019" name="Sci. Rep.">
        <title>Draft genome of Tanacetum cinerariifolium, the natural source of mosquito coil.</title>
        <authorList>
            <person name="Yamashiro T."/>
            <person name="Shiraishi A."/>
            <person name="Satake H."/>
            <person name="Nakayama K."/>
        </authorList>
    </citation>
    <scope>NUCLEOTIDE SEQUENCE</scope>
</reference>
<proteinExistence type="predicted"/>
<evidence type="ECO:0008006" key="3">
    <source>
        <dbReference type="Google" id="ProtNLM"/>
    </source>
</evidence>
<gene>
    <name evidence="2" type="ORF">Tci_026877</name>
</gene>
<evidence type="ECO:0000313" key="2">
    <source>
        <dbReference type="EMBL" id="GEU54899.1"/>
    </source>
</evidence>
<feature type="compositionally biased region" description="Basic residues" evidence="1">
    <location>
        <begin position="145"/>
        <end position="156"/>
    </location>
</feature>
<protein>
    <recommendedName>
        <fullName evidence="3">Pentatricopeptide repeat-containing protein</fullName>
    </recommendedName>
</protein>
<dbReference type="AlphaFoldDB" id="A0A6L2L0W5"/>
<feature type="region of interest" description="Disordered" evidence="1">
    <location>
        <begin position="141"/>
        <end position="162"/>
    </location>
</feature>
<comment type="caution">
    <text evidence="2">The sequence shown here is derived from an EMBL/GenBank/DDBJ whole genome shotgun (WGS) entry which is preliminary data.</text>
</comment>
<sequence>MNLLKFFTDKWSLHELAYGVLTDGPYQTTPPFPDDIISSIRIDREAVGINYSGKCFLSRGNRDHFLACLCYMLYCVVHSENFNLAYYMAKRMEWVNKQKQLILLYGMLFTRLFKSILNENHEFYNESYVLYDRVMNALAAQQERKPRKDHGTRRDRHFTSSSSAEIVTPLLLLSPLTGHPPHDDDDVGNGKGTSHASTPLPTRYVNLLTNKVT</sequence>